<sequence length="397" mass="40383">MRETSAHWWSDALNDPWRDPTTSAVLTPPRVAPAPMPEPPPGPDRGRSWLPAVLVGVVSALVAGMLGGALGVRFGGAAQQEQSPIGSGLHASAPAPDSLAAVVQMVLPSVVTIRITVDGGTALGSGFIVSPEGHVITNDHVVSGGSGKATVIFEDGDTAQAELVGTDPESDVAVLKILQHPGLTVARLGNSDTVVAGDQVVAIGSPLALPGTVTAGIVSAVDRPIATGSVRGETRYYAAIQTDAAVNHGNSGGPLVDVAGQVIGINAVIKSMADDEHSAGNIGLAFAIPINHAQRVASEIIATGRAKRTVIGAELEEVSRGSISGVRLRDVISSGPAAAAGLRQGDLVISFNHRPLSEPNDLIALVRKTAPGEVVSVTYKRGSTSHDVDVTLVADAD</sequence>
<dbReference type="SMART" id="SM00228">
    <property type="entry name" value="PDZ"/>
    <property type="match status" value="1"/>
</dbReference>
<evidence type="ECO:0000256" key="7">
    <source>
        <dbReference type="ARBA" id="ARBA00022764"/>
    </source>
</evidence>
<evidence type="ECO:0000256" key="12">
    <source>
        <dbReference type="SAM" id="Phobius"/>
    </source>
</evidence>
<evidence type="ECO:0000256" key="2">
    <source>
        <dbReference type="ARBA" id="ARBA00004418"/>
    </source>
</evidence>
<evidence type="ECO:0000256" key="11">
    <source>
        <dbReference type="SAM" id="MobiDB-lite"/>
    </source>
</evidence>
<dbReference type="InterPro" id="IPR001478">
    <property type="entry name" value="PDZ"/>
</dbReference>
<reference evidence="14" key="1">
    <citation type="submission" date="2021-01" db="EMBL/GenBank/DDBJ databases">
        <title>Whole genome shotgun sequence of Rhizocola hellebori NBRC 109834.</title>
        <authorList>
            <person name="Komaki H."/>
            <person name="Tamura T."/>
        </authorList>
    </citation>
    <scope>NUCLEOTIDE SEQUENCE</scope>
    <source>
        <strain evidence="14">NBRC 109834</strain>
    </source>
</reference>
<dbReference type="InterPro" id="IPR001940">
    <property type="entry name" value="Peptidase_S1C"/>
</dbReference>
<keyword evidence="12" id="KW-0472">Membrane</keyword>
<feature type="transmembrane region" description="Helical" evidence="12">
    <location>
        <begin position="49"/>
        <end position="72"/>
    </location>
</feature>
<dbReference type="Gene3D" id="2.30.42.10">
    <property type="match status" value="1"/>
</dbReference>
<dbReference type="PANTHER" id="PTHR22939:SF130">
    <property type="entry name" value="PERIPLASMIC SERINE ENDOPROTEASE DEGP-LIKE-RELATED"/>
    <property type="match status" value="1"/>
</dbReference>
<evidence type="ECO:0000256" key="1">
    <source>
        <dbReference type="ARBA" id="ARBA00001772"/>
    </source>
</evidence>
<keyword evidence="12" id="KW-1133">Transmembrane helix</keyword>
<protein>
    <recommendedName>
        <fullName evidence="5">Probable periplasmic serine endoprotease DegP-like</fullName>
        <ecNumber evidence="4">3.4.21.107</ecNumber>
    </recommendedName>
    <alternativeName>
        <fullName evidence="10">Protease Do</fullName>
    </alternativeName>
</protein>
<dbReference type="Proteomes" id="UP000612899">
    <property type="component" value="Unassembled WGS sequence"/>
</dbReference>
<dbReference type="AlphaFoldDB" id="A0A8J3VMM5"/>
<keyword evidence="12" id="KW-0812">Transmembrane</keyword>
<evidence type="ECO:0000256" key="3">
    <source>
        <dbReference type="ARBA" id="ARBA00010541"/>
    </source>
</evidence>
<accession>A0A8J3VMM5</accession>
<dbReference type="InterPro" id="IPR043504">
    <property type="entry name" value="Peptidase_S1_PA_chymotrypsin"/>
</dbReference>
<feature type="compositionally biased region" description="Pro residues" evidence="11">
    <location>
        <begin position="30"/>
        <end position="43"/>
    </location>
</feature>
<comment type="caution">
    <text evidence="14">The sequence shown here is derived from an EMBL/GenBank/DDBJ whole genome shotgun (WGS) entry which is preliminary data.</text>
</comment>
<dbReference type="EMBL" id="BONY01000126">
    <property type="protein sequence ID" value="GIH11293.1"/>
    <property type="molecule type" value="Genomic_DNA"/>
</dbReference>
<evidence type="ECO:0000256" key="8">
    <source>
        <dbReference type="ARBA" id="ARBA00022801"/>
    </source>
</evidence>
<keyword evidence="7" id="KW-0574">Periplasm</keyword>
<dbReference type="GO" id="GO:0042597">
    <property type="term" value="C:periplasmic space"/>
    <property type="evidence" value="ECO:0007669"/>
    <property type="project" value="UniProtKB-SubCell"/>
</dbReference>
<dbReference type="SUPFAM" id="SSF50494">
    <property type="entry name" value="Trypsin-like serine proteases"/>
    <property type="match status" value="1"/>
</dbReference>
<dbReference type="PRINTS" id="PR00834">
    <property type="entry name" value="PROTEASES2C"/>
</dbReference>
<dbReference type="PROSITE" id="PS50106">
    <property type="entry name" value="PDZ"/>
    <property type="match status" value="1"/>
</dbReference>
<name>A0A8J3VMM5_9ACTN</name>
<comment type="similarity">
    <text evidence="3">Belongs to the peptidase S1C family.</text>
</comment>
<evidence type="ECO:0000313" key="14">
    <source>
        <dbReference type="EMBL" id="GIH11293.1"/>
    </source>
</evidence>
<comment type="subcellular location">
    <subcellularLocation>
        <location evidence="2">Periplasm</location>
    </subcellularLocation>
</comment>
<dbReference type="RefSeq" id="WP_239124513.1">
    <property type="nucleotide sequence ID" value="NZ_BONY01000126.1"/>
</dbReference>
<feature type="domain" description="PDZ" evidence="13">
    <location>
        <begin position="300"/>
        <end position="381"/>
    </location>
</feature>
<gene>
    <name evidence="14" type="ORF">Rhe02_93600</name>
</gene>
<keyword evidence="6" id="KW-0645">Protease</keyword>
<dbReference type="SUPFAM" id="SSF50156">
    <property type="entry name" value="PDZ domain-like"/>
    <property type="match status" value="1"/>
</dbReference>
<dbReference type="GO" id="GO:0006508">
    <property type="term" value="P:proteolysis"/>
    <property type="evidence" value="ECO:0007669"/>
    <property type="project" value="UniProtKB-KW"/>
</dbReference>
<keyword evidence="9" id="KW-0346">Stress response</keyword>
<evidence type="ECO:0000256" key="5">
    <source>
        <dbReference type="ARBA" id="ARBA00013958"/>
    </source>
</evidence>
<dbReference type="Gene3D" id="2.40.10.10">
    <property type="entry name" value="Trypsin-like serine proteases"/>
    <property type="match status" value="2"/>
</dbReference>
<proteinExistence type="inferred from homology"/>
<dbReference type="PANTHER" id="PTHR22939">
    <property type="entry name" value="SERINE PROTEASE FAMILY S1C HTRA-RELATED"/>
    <property type="match status" value="1"/>
</dbReference>
<dbReference type="InterPro" id="IPR009003">
    <property type="entry name" value="Peptidase_S1_PA"/>
</dbReference>
<evidence type="ECO:0000259" key="13">
    <source>
        <dbReference type="PROSITE" id="PS50106"/>
    </source>
</evidence>
<evidence type="ECO:0000313" key="15">
    <source>
        <dbReference type="Proteomes" id="UP000612899"/>
    </source>
</evidence>
<dbReference type="EC" id="3.4.21.107" evidence="4"/>
<evidence type="ECO:0000256" key="6">
    <source>
        <dbReference type="ARBA" id="ARBA00022670"/>
    </source>
</evidence>
<comment type="catalytic activity">
    <reaction evidence="1">
        <text>Acts on substrates that are at least partially unfolded. The cleavage site P1 residue is normally between a pair of hydrophobic residues, such as Val-|-Val.</text>
        <dbReference type="EC" id="3.4.21.107"/>
    </reaction>
</comment>
<evidence type="ECO:0000256" key="10">
    <source>
        <dbReference type="ARBA" id="ARBA00032850"/>
    </source>
</evidence>
<keyword evidence="8" id="KW-0378">Hydrolase</keyword>
<dbReference type="Pfam" id="PF13365">
    <property type="entry name" value="Trypsin_2"/>
    <property type="match status" value="1"/>
</dbReference>
<feature type="region of interest" description="Disordered" evidence="11">
    <location>
        <begin position="1"/>
        <end position="45"/>
    </location>
</feature>
<organism evidence="14 15">
    <name type="scientific">Rhizocola hellebori</name>
    <dbReference type="NCBI Taxonomy" id="1392758"/>
    <lineage>
        <taxon>Bacteria</taxon>
        <taxon>Bacillati</taxon>
        <taxon>Actinomycetota</taxon>
        <taxon>Actinomycetes</taxon>
        <taxon>Micromonosporales</taxon>
        <taxon>Micromonosporaceae</taxon>
        <taxon>Rhizocola</taxon>
    </lineage>
</organism>
<dbReference type="Pfam" id="PF13180">
    <property type="entry name" value="PDZ_2"/>
    <property type="match status" value="1"/>
</dbReference>
<dbReference type="GO" id="GO:0004252">
    <property type="term" value="F:serine-type endopeptidase activity"/>
    <property type="evidence" value="ECO:0007669"/>
    <property type="project" value="InterPro"/>
</dbReference>
<keyword evidence="15" id="KW-1185">Reference proteome</keyword>
<dbReference type="InterPro" id="IPR036034">
    <property type="entry name" value="PDZ_sf"/>
</dbReference>
<evidence type="ECO:0000256" key="4">
    <source>
        <dbReference type="ARBA" id="ARBA00013035"/>
    </source>
</evidence>
<evidence type="ECO:0000256" key="9">
    <source>
        <dbReference type="ARBA" id="ARBA00023016"/>
    </source>
</evidence>